<accession>A0A9P8UTS2</accession>
<dbReference type="SUPFAM" id="SSF48452">
    <property type="entry name" value="TPR-like"/>
    <property type="match status" value="2"/>
</dbReference>
<feature type="compositionally biased region" description="Basic and acidic residues" evidence="1">
    <location>
        <begin position="237"/>
        <end position="256"/>
    </location>
</feature>
<comment type="caution">
    <text evidence="2">The sequence shown here is derived from an EMBL/GenBank/DDBJ whole genome shotgun (WGS) entry which is preliminary data.</text>
</comment>
<dbReference type="AlphaFoldDB" id="A0A9P8UTS2"/>
<evidence type="ECO:0008006" key="4">
    <source>
        <dbReference type="Google" id="ProtNLM"/>
    </source>
</evidence>
<dbReference type="Proteomes" id="UP000758603">
    <property type="component" value="Unassembled WGS sequence"/>
</dbReference>
<proteinExistence type="predicted"/>
<dbReference type="Gene3D" id="1.25.40.10">
    <property type="entry name" value="Tetratricopeptide repeat domain"/>
    <property type="match status" value="2"/>
</dbReference>
<organism evidence="2 3">
    <name type="scientific">Truncatella angustata</name>
    <dbReference type="NCBI Taxonomy" id="152316"/>
    <lineage>
        <taxon>Eukaryota</taxon>
        <taxon>Fungi</taxon>
        <taxon>Dikarya</taxon>
        <taxon>Ascomycota</taxon>
        <taxon>Pezizomycotina</taxon>
        <taxon>Sordariomycetes</taxon>
        <taxon>Xylariomycetidae</taxon>
        <taxon>Amphisphaeriales</taxon>
        <taxon>Sporocadaceae</taxon>
        <taxon>Truncatella</taxon>
    </lineage>
</organism>
<evidence type="ECO:0000313" key="3">
    <source>
        <dbReference type="Proteomes" id="UP000758603"/>
    </source>
</evidence>
<dbReference type="PANTHER" id="PTHR46082:SF11">
    <property type="entry name" value="AAA+ ATPASE DOMAIN-CONTAINING PROTEIN-RELATED"/>
    <property type="match status" value="1"/>
</dbReference>
<sequence>MMNGVDINTWLGMSRVDEMKKHMNAGDEIQSVVSATLRPALTSSPENLRLASRLASSFFHRGELQNAKVLFDQVLRAMEESSPQPIIDIIATRMQITITMMYGGIQSGIQSEDGPKGLYSEALEGLDRVLDDLQFLHIQNESNEDRTRKAEIKEDCHKWRARCMLRAGKWKDSEELISSLIDADLGTSDEKLHRDLALAYANMGEYTLAKDRIKVAETCLFPESPKDNSEGSSNTDELNRVGNEERPEEKSATARSTELKHIQIRLADATISMFAGEYVPALKISSETTTSLKEAIGATHFRTLAALNLQARCKAYMGEYKEAATLASNTYETVANTLGRRHPLALESMDCLVHVYRAQHRFAEAIATAKSLAENSKKTLGSKHPQTIRADYQVAVSQLANGDYFTSEKGLRKVVISAGDHVGENHPETLKYTSKLAHALLETGKVDEAWGVAIDVAKRQAIHYWKPQVSARNIQLK</sequence>
<dbReference type="EMBL" id="JAGPXC010000002">
    <property type="protein sequence ID" value="KAH6658181.1"/>
    <property type="molecule type" value="Genomic_DNA"/>
</dbReference>
<dbReference type="GeneID" id="70124362"/>
<protein>
    <recommendedName>
        <fullName evidence="4">Kinesin light chain</fullName>
    </recommendedName>
</protein>
<evidence type="ECO:0000256" key="1">
    <source>
        <dbReference type="SAM" id="MobiDB-lite"/>
    </source>
</evidence>
<feature type="region of interest" description="Disordered" evidence="1">
    <location>
        <begin position="223"/>
        <end position="256"/>
    </location>
</feature>
<dbReference type="RefSeq" id="XP_045962415.1">
    <property type="nucleotide sequence ID" value="XM_046095469.1"/>
</dbReference>
<keyword evidence="3" id="KW-1185">Reference proteome</keyword>
<reference evidence="2" key="1">
    <citation type="journal article" date="2021" name="Nat. Commun.">
        <title>Genetic determinants of endophytism in the Arabidopsis root mycobiome.</title>
        <authorList>
            <person name="Mesny F."/>
            <person name="Miyauchi S."/>
            <person name="Thiergart T."/>
            <person name="Pickel B."/>
            <person name="Atanasova L."/>
            <person name="Karlsson M."/>
            <person name="Huettel B."/>
            <person name="Barry K.W."/>
            <person name="Haridas S."/>
            <person name="Chen C."/>
            <person name="Bauer D."/>
            <person name="Andreopoulos W."/>
            <person name="Pangilinan J."/>
            <person name="LaButti K."/>
            <person name="Riley R."/>
            <person name="Lipzen A."/>
            <person name="Clum A."/>
            <person name="Drula E."/>
            <person name="Henrissat B."/>
            <person name="Kohler A."/>
            <person name="Grigoriev I.V."/>
            <person name="Martin F.M."/>
            <person name="Hacquard S."/>
        </authorList>
    </citation>
    <scope>NUCLEOTIDE SEQUENCE</scope>
    <source>
        <strain evidence="2">MPI-SDFR-AT-0073</strain>
    </source>
</reference>
<dbReference type="InterPro" id="IPR053137">
    <property type="entry name" value="NLR-like"/>
</dbReference>
<dbReference type="InterPro" id="IPR011990">
    <property type="entry name" value="TPR-like_helical_dom_sf"/>
</dbReference>
<gene>
    <name evidence="2" type="ORF">BKA67DRAFT_207682</name>
</gene>
<name>A0A9P8UTS2_9PEZI</name>
<dbReference type="OrthoDB" id="5986190at2759"/>
<dbReference type="PANTHER" id="PTHR46082">
    <property type="entry name" value="ATP/GTP-BINDING PROTEIN-RELATED"/>
    <property type="match status" value="1"/>
</dbReference>
<evidence type="ECO:0000313" key="2">
    <source>
        <dbReference type="EMBL" id="KAH6658181.1"/>
    </source>
</evidence>